<keyword evidence="10" id="KW-1185">Reference proteome</keyword>
<proteinExistence type="inferred from homology"/>
<evidence type="ECO:0000256" key="6">
    <source>
        <dbReference type="RuleBase" id="RU367018"/>
    </source>
</evidence>
<organism evidence="9 10">
    <name type="scientific">Daucus carota subsp. sativus</name>
    <name type="common">Carrot</name>
    <dbReference type="NCBI Taxonomy" id="79200"/>
    <lineage>
        <taxon>Eukaryota</taxon>
        <taxon>Viridiplantae</taxon>
        <taxon>Streptophyta</taxon>
        <taxon>Embryophyta</taxon>
        <taxon>Tracheophyta</taxon>
        <taxon>Spermatophyta</taxon>
        <taxon>Magnoliopsida</taxon>
        <taxon>eudicotyledons</taxon>
        <taxon>Gunneridae</taxon>
        <taxon>Pentapetalae</taxon>
        <taxon>asterids</taxon>
        <taxon>campanulids</taxon>
        <taxon>Apiales</taxon>
        <taxon>Apiaceae</taxon>
        <taxon>Apioideae</taxon>
        <taxon>Scandiceae</taxon>
        <taxon>Daucinae</taxon>
        <taxon>Daucus</taxon>
        <taxon>Daucus sect. Daucus</taxon>
    </lineage>
</organism>
<dbReference type="SUPFAM" id="SSF57756">
    <property type="entry name" value="Retrovirus zinc finger-like domains"/>
    <property type="match status" value="1"/>
</dbReference>
<dbReference type="GO" id="GO:0008270">
    <property type="term" value="F:zinc ion binding"/>
    <property type="evidence" value="ECO:0007669"/>
    <property type="project" value="UniProtKB-UniRule"/>
</dbReference>
<dbReference type="InterPro" id="IPR007527">
    <property type="entry name" value="Znf_SWIM"/>
</dbReference>
<dbReference type="Pfam" id="PF03101">
    <property type="entry name" value="FAR1"/>
    <property type="match status" value="1"/>
</dbReference>
<evidence type="ECO:0000313" key="10">
    <source>
        <dbReference type="Proteomes" id="UP000077755"/>
    </source>
</evidence>
<dbReference type="EMBL" id="CP093344">
    <property type="protein sequence ID" value="WOG89017.1"/>
    <property type="molecule type" value="Genomic_DNA"/>
</dbReference>
<dbReference type="Pfam" id="PF04434">
    <property type="entry name" value="SWIM"/>
    <property type="match status" value="1"/>
</dbReference>
<dbReference type="GO" id="GO:0005634">
    <property type="term" value="C:nucleus"/>
    <property type="evidence" value="ECO:0007669"/>
    <property type="project" value="UniProtKB-SubCell"/>
</dbReference>
<dbReference type="PANTHER" id="PTHR31669">
    <property type="entry name" value="PROTEIN FAR1-RELATED SEQUENCE 10-RELATED"/>
    <property type="match status" value="1"/>
</dbReference>
<evidence type="ECO:0000256" key="1">
    <source>
        <dbReference type="ARBA" id="ARBA00005889"/>
    </source>
</evidence>
<protein>
    <recommendedName>
        <fullName evidence="6">Protein FAR1-RELATED SEQUENCE</fullName>
    </recommendedName>
</protein>
<comment type="function">
    <text evidence="6">Putative transcription activator involved in regulating light control of development.</text>
</comment>
<sequence>MHVYQYTEFSYQKHLLFQIFSMFNLDLNIPLAEEKYEEPFIGQTFQSIEEAHIFYKNYAEANGFTVRKDRSATRHGKAIRRDLYCHRGGKKPLKPIHPSKVQRNRESSKCECKAHMRLTLKQSNDIFPEEWHVTKFIKEHNHNLLSPTSMRLLPINRVITTEDESQILLYKEAGLSVIQIIRVMELQKEVKHGDLSFIERDVRNLFVKVKKLVEVSDAQRFIEALKCAKQKDEKFQYIYTMDDGRRLENVFWCHAQSFEWYKMYGDVVVFDTTYKVNAYDMPCAFFVGIDNHGKSILFGSALLRNETTQTFRWLMKTFVTTMKKAPNTIVTDQDPWMSKAIAIEMPTTKHSFCIWHITSKFSSWFTALLKNEYQKWCADFYELYKIESVEEFEQNWPLVVTKYKMQNNKHVQGLYKIKRFWAPCYLRDFFFGGMTTTGRCESINAFIKRFVSSHTDLSSFVKQITQVQSRNISAESLKPTSLLTKSPLEEQAFQVLTPFAFKKLQEELKRVNQYFLFQVEGHKFTVRYHEGFHCKNHQVFWDGNTALCSCKNFEFWGILCRHIFRVFLHTNCFKIPAFYLPKRWCSESTLIDSEKSEEVLTGETSMQLEAEADLDAVDVLCPPRSATKGRPKKRRIKGGKEAAKKKSKTCSQCNTPGHTKPTCPNKENNATTSNMSSQRNKRSAGDLGLNPIFTIKY</sequence>
<dbReference type="Proteomes" id="UP000077755">
    <property type="component" value="Chromosome 2"/>
</dbReference>
<evidence type="ECO:0000259" key="8">
    <source>
        <dbReference type="PROSITE" id="PS50966"/>
    </source>
</evidence>
<comment type="similarity">
    <text evidence="1 6">Belongs to the FHY3/FAR1 family.</text>
</comment>
<dbReference type="InterPro" id="IPR058778">
    <property type="entry name" value="HTH_FAR1-11-like"/>
</dbReference>
<evidence type="ECO:0000256" key="3">
    <source>
        <dbReference type="ARBA" id="ARBA00022771"/>
    </source>
</evidence>
<dbReference type="InterPro" id="IPR004330">
    <property type="entry name" value="FAR1_DNA_bnd_dom"/>
</dbReference>
<accession>A0AAF0WFL0</accession>
<feature type="compositionally biased region" description="Polar residues" evidence="7">
    <location>
        <begin position="665"/>
        <end position="678"/>
    </location>
</feature>
<feature type="compositionally biased region" description="Basic residues" evidence="7">
    <location>
        <begin position="627"/>
        <end position="637"/>
    </location>
</feature>
<feature type="region of interest" description="Disordered" evidence="7">
    <location>
        <begin position="626"/>
        <end position="687"/>
    </location>
</feature>
<keyword evidence="6" id="KW-0539">Nucleus</keyword>
<reference evidence="9" key="2">
    <citation type="submission" date="2022-03" db="EMBL/GenBank/DDBJ databases">
        <title>Draft title - Genomic analysis of global carrot germplasm unveils the trajectory of domestication and the origin of high carotenoid orange carrot.</title>
        <authorList>
            <person name="Iorizzo M."/>
            <person name="Ellison S."/>
            <person name="Senalik D."/>
            <person name="Macko-Podgorni A."/>
            <person name="Grzebelus D."/>
            <person name="Bostan H."/>
            <person name="Rolling W."/>
            <person name="Curaba J."/>
            <person name="Simon P."/>
        </authorList>
    </citation>
    <scope>NUCLEOTIDE SEQUENCE</scope>
    <source>
        <tissue evidence="9">Leaf</tissue>
    </source>
</reference>
<dbReference type="Pfam" id="PF10551">
    <property type="entry name" value="MULE"/>
    <property type="match status" value="1"/>
</dbReference>
<comment type="subcellular location">
    <subcellularLocation>
        <location evidence="6">Nucleus</location>
    </subcellularLocation>
</comment>
<gene>
    <name evidence="9" type="ORF">DCAR_0208253</name>
</gene>
<evidence type="ECO:0000313" key="9">
    <source>
        <dbReference type="EMBL" id="WOG89017.1"/>
    </source>
</evidence>
<dbReference type="Pfam" id="PF26175">
    <property type="entry name" value="HTH_FAR1"/>
    <property type="match status" value="1"/>
</dbReference>
<dbReference type="SMART" id="SM00575">
    <property type="entry name" value="ZnF_PMZ"/>
    <property type="match status" value="1"/>
</dbReference>
<keyword evidence="2 6" id="KW-0479">Metal-binding</keyword>
<name>A0AAF0WFL0_DAUCS</name>
<dbReference type="AlphaFoldDB" id="A0AAF0WFL0"/>
<reference evidence="9" key="1">
    <citation type="journal article" date="2016" name="Nat. Genet.">
        <title>A high-quality carrot genome assembly provides new insights into carotenoid accumulation and asterid genome evolution.</title>
        <authorList>
            <person name="Iorizzo M."/>
            <person name="Ellison S."/>
            <person name="Senalik D."/>
            <person name="Zeng P."/>
            <person name="Satapoomin P."/>
            <person name="Huang J."/>
            <person name="Bowman M."/>
            <person name="Iovene M."/>
            <person name="Sanseverino W."/>
            <person name="Cavagnaro P."/>
            <person name="Yildiz M."/>
            <person name="Macko-Podgorni A."/>
            <person name="Moranska E."/>
            <person name="Grzebelus E."/>
            <person name="Grzebelus D."/>
            <person name="Ashrafi H."/>
            <person name="Zheng Z."/>
            <person name="Cheng S."/>
            <person name="Spooner D."/>
            <person name="Van Deynze A."/>
            <person name="Simon P."/>
        </authorList>
    </citation>
    <scope>NUCLEOTIDE SEQUENCE</scope>
    <source>
        <tissue evidence="9">Leaf</tissue>
    </source>
</reference>
<dbReference type="InterPro" id="IPR031052">
    <property type="entry name" value="FHY3/FAR1"/>
</dbReference>
<evidence type="ECO:0000256" key="2">
    <source>
        <dbReference type="ARBA" id="ARBA00022723"/>
    </source>
</evidence>
<dbReference type="GO" id="GO:0006355">
    <property type="term" value="P:regulation of DNA-templated transcription"/>
    <property type="evidence" value="ECO:0007669"/>
    <property type="project" value="UniProtKB-UniRule"/>
</dbReference>
<evidence type="ECO:0000256" key="7">
    <source>
        <dbReference type="SAM" id="MobiDB-lite"/>
    </source>
</evidence>
<dbReference type="InterPro" id="IPR006564">
    <property type="entry name" value="Znf_PMZ"/>
</dbReference>
<keyword evidence="4 6" id="KW-0862">Zinc</keyword>
<dbReference type="PANTHER" id="PTHR31669:SF263">
    <property type="entry name" value="PROTEIN FAR1-RELATED SEQUENCE"/>
    <property type="match status" value="1"/>
</dbReference>
<dbReference type="PROSITE" id="PS50966">
    <property type="entry name" value="ZF_SWIM"/>
    <property type="match status" value="1"/>
</dbReference>
<keyword evidence="3 5" id="KW-0863">Zinc-finger</keyword>
<evidence type="ECO:0000256" key="5">
    <source>
        <dbReference type="PROSITE-ProRule" id="PRU00325"/>
    </source>
</evidence>
<feature type="domain" description="SWIM-type" evidence="8">
    <location>
        <begin position="537"/>
        <end position="571"/>
    </location>
</feature>
<dbReference type="InterPro" id="IPR036875">
    <property type="entry name" value="Znf_CCHC_sf"/>
</dbReference>
<evidence type="ECO:0000256" key="4">
    <source>
        <dbReference type="ARBA" id="ARBA00022833"/>
    </source>
</evidence>
<dbReference type="InterPro" id="IPR018289">
    <property type="entry name" value="MULE_transposase_dom"/>
</dbReference>
<dbReference type="GO" id="GO:0003676">
    <property type="term" value="F:nucleic acid binding"/>
    <property type="evidence" value="ECO:0007669"/>
    <property type="project" value="InterPro"/>
</dbReference>